<feature type="region of interest" description="Disordered" evidence="1">
    <location>
        <begin position="1"/>
        <end position="26"/>
    </location>
</feature>
<dbReference type="EMBL" id="MFUW01000011">
    <property type="protein sequence ID" value="OGI90450.1"/>
    <property type="molecule type" value="Genomic_DNA"/>
</dbReference>
<proteinExistence type="predicted"/>
<reference evidence="2 3" key="1">
    <citation type="journal article" date="2016" name="Nat. Commun.">
        <title>Thousands of microbial genomes shed light on interconnected biogeochemical processes in an aquifer system.</title>
        <authorList>
            <person name="Anantharaman K."/>
            <person name="Brown C.T."/>
            <person name="Hug L.A."/>
            <person name="Sharon I."/>
            <person name="Castelle C.J."/>
            <person name="Probst A.J."/>
            <person name="Thomas B.C."/>
            <person name="Singh A."/>
            <person name="Wilkins M.J."/>
            <person name="Karaoz U."/>
            <person name="Brodie E.L."/>
            <person name="Williams K.H."/>
            <person name="Hubbard S.S."/>
            <person name="Banfield J.F."/>
        </authorList>
    </citation>
    <scope>NUCLEOTIDE SEQUENCE [LARGE SCALE GENOMIC DNA]</scope>
</reference>
<comment type="caution">
    <text evidence="2">The sequence shown here is derived from an EMBL/GenBank/DDBJ whole genome shotgun (WGS) entry which is preliminary data.</text>
</comment>
<gene>
    <name evidence="2" type="ORF">A2911_00590</name>
</gene>
<dbReference type="AlphaFoldDB" id="A0A1F6X8C7"/>
<accession>A0A1F6X8C7</accession>
<evidence type="ECO:0000313" key="3">
    <source>
        <dbReference type="Proteomes" id="UP000176814"/>
    </source>
</evidence>
<dbReference type="Proteomes" id="UP000176814">
    <property type="component" value="Unassembled WGS sequence"/>
</dbReference>
<evidence type="ECO:0000256" key="1">
    <source>
        <dbReference type="SAM" id="MobiDB-lite"/>
    </source>
</evidence>
<protein>
    <submittedName>
        <fullName evidence="2">Uncharacterized protein</fullName>
    </submittedName>
</protein>
<name>A0A1F6X8C7_9BACT</name>
<organism evidence="2 3">
    <name type="scientific">Candidatus Nomurabacteria bacterium RIFCSPLOWO2_01_FULL_40_15</name>
    <dbReference type="NCBI Taxonomy" id="1801772"/>
    <lineage>
        <taxon>Bacteria</taxon>
        <taxon>Candidatus Nomuraibacteriota</taxon>
    </lineage>
</organism>
<evidence type="ECO:0000313" key="2">
    <source>
        <dbReference type="EMBL" id="OGI90450.1"/>
    </source>
</evidence>
<feature type="region of interest" description="Disordered" evidence="1">
    <location>
        <begin position="48"/>
        <end position="82"/>
    </location>
</feature>
<sequence>MKFNQESSGPKGGGEMKKVRPGQCNTHGETVFLDEDCIKCIDEKDPSVVDVVPEPPTPEPSHSKRIDTEGWVDYGSRAAGDK</sequence>